<protein>
    <submittedName>
        <fullName evidence="3">Uncharacterized protein</fullName>
    </submittedName>
</protein>
<dbReference type="FunFam" id="3.30.2040.10:FF:000001">
    <property type="entry name" value="D-glutamate cyclase, mitochondrial"/>
    <property type="match status" value="1"/>
</dbReference>
<dbReference type="GO" id="GO:0006536">
    <property type="term" value="P:glutamate metabolic process"/>
    <property type="evidence" value="ECO:0007669"/>
    <property type="project" value="TreeGrafter"/>
</dbReference>
<comment type="caution">
    <text evidence="3">The sequence shown here is derived from an EMBL/GenBank/DDBJ whole genome shotgun (WGS) entry which is preliminary data.</text>
</comment>
<comment type="similarity">
    <text evidence="1">Belongs to the D-glutamate cyclase family.</text>
</comment>
<gene>
    <name evidence="3" type="ORF">PACLA_8A055755</name>
</gene>
<dbReference type="PANTHER" id="PTHR32022">
    <property type="entry name" value="D-GLUTAMATE CYCLASE, MITOCHONDRIAL"/>
    <property type="match status" value="1"/>
</dbReference>
<dbReference type="InterPro" id="IPR038021">
    <property type="entry name" value="Putative_hydro-lyase"/>
</dbReference>
<dbReference type="PANTHER" id="PTHR32022:SF10">
    <property type="entry name" value="D-GLUTAMATE CYCLASE, MITOCHONDRIAL"/>
    <property type="match status" value="1"/>
</dbReference>
<dbReference type="FunFam" id="3.40.1640.10:FF:000001">
    <property type="entry name" value="D-glutamate cyclase, mitochondrial"/>
    <property type="match status" value="1"/>
</dbReference>
<dbReference type="Pfam" id="PF14336">
    <property type="entry name" value="GLUCM-like_C"/>
    <property type="match status" value="1"/>
</dbReference>
<evidence type="ECO:0000256" key="2">
    <source>
        <dbReference type="ARBA" id="ARBA00023239"/>
    </source>
</evidence>
<organism evidence="3 4">
    <name type="scientific">Paramuricea clavata</name>
    <name type="common">Red gorgonian</name>
    <name type="synonym">Violescent sea-whip</name>
    <dbReference type="NCBI Taxonomy" id="317549"/>
    <lineage>
        <taxon>Eukaryota</taxon>
        <taxon>Metazoa</taxon>
        <taxon>Cnidaria</taxon>
        <taxon>Anthozoa</taxon>
        <taxon>Octocorallia</taxon>
        <taxon>Malacalcyonacea</taxon>
        <taxon>Plexauridae</taxon>
        <taxon>Paramuricea</taxon>
    </lineage>
</organism>
<keyword evidence="2" id="KW-0456">Lyase</keyword>
<dbReference type="Proteomes" id="UP001152795">
    <property type="component" value="Unassembled WGS sequence"/>
</dbReference>
<accession>A0A7D9IX02</accession>
<dbReference type="EMBL" id="CACRXK020008611">
    <property type="protein sequence ID" value="CAB4015167.1"/>
    <property type="molecule type" value="Genomic_DNA"/>
</dbReference>
<evidence type="ECO:0000313" key="4">
    <source>
        <dbReference type="Proteomes" id="UP001152795"/>
    </source>
</evidence>
<dbReference type="Pfam" id="PF07286">
    <property type="entry name" value="D-Glu_cyclase"/>
    <property type="match status" value="1"/>
</dbReference>
<sequence length="481" mass="53508">MNYSKALPSQVRRLISEGTLPLPTYGWCRSHLQANISIVPSKVADDFERFCKLNPSACPLLYRSKPGEVTAPILAKGSDIRTQLGKYWHIKDGKLYNELNDLSSFDWKDMVTFYLGCSFGMEDALDATGIKLPATNKNVSMYISNIPCNKSGPFLTNMVVSMRSVPTELLQALFTTTYTLDCSHGAPVHIGDPRDIGIGDIQKVDFGEPTAVAENEVPVFFACGVTGNKAIKSASLPQCFSHAPGHMFICDVTTAAFQDSHPSPYKQHTPCVVHISQNLKRFSVLSESTKDKITRLETLALFDIGKRGVEYLSVKEDLLKSLLCLYQASLVGIIFGFPVFGDDPVAEETDGMPGAIAIAKALCALGKEVSFIIDERNEVLLRKIIKKCLELKILKRDVPILVYDRQTNREGAAMQFLYEDYREYGSTANPRFDHIVSIERTGPSQDGTYRNMKAKKLIEKLIAPIEDLFLQVIRSQLESRN</sequence>
<dbReference type="AlphaFoldDB" id="A0A7D9IX02"/>
<dbReference type="SUPFAM" id="SSF160920">
    <property type="entry name" value="PSTPO5379-like"/>
    <property type="match status" value="1"/>
</dbReference>
<dbReference type="Gene3D" id="3.90.1640.20">
    <property type="entry name" value="TON_0340"/>
    <property type="match status" value="1"/>
</dbReference>
<dbReference type="InterPro" id="IPR009906">
    <property type="entry name" value="D-Glu_cyclase"/>
</dbReference>
<dbReference type="Gene3D" id="3.40.1640.10">
    <property type="entry name" value="PSTPO5379-like"/>
    <property type="match status" value="1"/>
</dbReference>
<evidence type="ECO:0000313" key="3">
    <source>
        <dbReference type="EMBL" id="CAB4015167.1"/>
    </source>
</evidence>
<dbReference type="InterPro" id="IPR025504">
    <property type="entry name" value="GLUCM_C"/>
</dbReference>
<evidence type="ECO:0000256" key="1">
    <source>
        <dbReference type="ARBA" id="ARBA00007896"/>
    </source>
</evidence>
<keyword evidence="4" id="KW-1185">Reference proteome</keyword>
<reference evidence="3" key="1">
    <citation type="submission" date="2020-04" db="EMBL/GenBank/DDBJ databases">
        <authorList>
            <person name="Alioto T."/>
            <person name="Alioto T."/>
            <person name="Gomez Garrido J."/>
        </authorList>
    </citation>
    <scope>NUCLEOTIDE SEQUENCE</scope>
    <source>
        <strain evidence="3">A484AB</strain>
    </source>
</reference>
<dbReference type="GO" id="GO:0047820">
    <property type="term" value="F:D-glutamate cyclase activity"/>
    <property type="evidence" value="ECO:0007669"/>
    <property type="project" value="TreeGrafter"/>
</dbReference>
<dbReference type="Gene3D" id="3.30.2040.10">
    <property type="entry name" value="PSTPO5379-like domain"/>
    <property type="match status" value="1"/>
</dbReference>
<name>A0A7D9IX02_PARCT</name>
<proteinExistence type="inferred from homology"/>
<dbReference type="OrthoDB" id="10262538at2759"/>